<dbReference type="InterPro" id="IPR016024">
    <property type="entry name" value="ARM-type_fold"/>
</dbReference>
<gene>
    <name evidence="3" type="ORF">TSG867_LOCUS27346</name>
</gene>
<dbReference type="AlphaFoldDB" id="A0A821BNB4"/>
<feature type="domain" description="W2" evidence="2">
    <location>
        <begin position="567"/>
        <end position="746"/>
    </location>
</feature>
<dbReference type="InterPro" id="IPR003615">
    <property type="entry name" value="HNH_nuc"/>
</dbReference>
<evidence type="ECO:0000313" key="4">
    <source>
        <dbReference type="Proteomes" id="UP000663862"/>
    </source>
</evidence>
<feature type="compositionally biased region" description="Low complexity" evidence="1">
    <location>
        <begin position="76"/>
        <end position="93"/>
    </location>
</feature>
<feature type="region of interest" description="Disordered" evidence="1">
    <location>
        <begin position="1"/>
        <end position="26"/>
    </location>
</feature>
<dbReference type="InterPro" id="IPR003307">
    <property type="entry name" value="W2_domain"/>
</dbReference>
<evidence type="ECO:0000256" key="1">
    <source>
        <dbReference type="SAM" id="MobiDB-lite"/>
    </source>
</evidence>
<dbReference type="Pfam" id="PF02020">
    <property type="entry name" value="W2"/>
    <property type="match status" value="1"/>
</dbReference>
<reference evidence="3" key="1">
    <citation type="submission" date="2021-02" db="EMBL/GenBank/DDBJ databases">
        <authorList>
            <person name="Nowell W R."/>
        </authorList>
    </citation>
    <scope>NUCLEOTIDE SEQUENCE</scope>
</reference>
<dbReference type="SUPFAM" id="SSF48371">
    <property type="entry name" value="ARM repeat"/>
    <property type="match status" value="2"/>
</dbReference>
<dbReference type="Gene3D" id="1.25.40.180">
    <property type="match status" value="2"/>
</dbReference>
<sequence>MITHQISPPPLLSQFEPNHHMTQHHPMKKTIAGLSASSSTSLPAPPLSLNIGIPTLATILEIDNLPQPPAGLIEQSQTSPTPPSSMSSNIPSALPSPNSFIQSLVMWSSTEYDVSVSSETSIQDQRLYIRNLHSDLLDELKKGTNRDNEVNIKDRGIFHQLLKSITDPWNDLPSDYSTEATRRALRESVMNFYNLKRNLCMVLGVINKKSKHVVTAHIYPKSKSTGLQFLDLQLSDIDNPRNCLRLTKEIERAFDAQNLTIIKKNGELKIFLLNNTMSSKRITPVSPHTFGSIHGLSLMFNNEKRPFHRLLALHCYSSFNNARLKQQEFLLNDEDLNNVVFYVENLLNISFDSHKRENVTQWLYHNPVGPGASLLQSQIISQFIYEFVEQYTENSSHMPIIDRIKLAVEDLSHIFPLDQALFVRELITHVLKLKPKIVTVVGCLLDSAQKEQVLNMDGITNGILNVFEIADSFSTSIWRPIGEILGTFIGSAEPQSMMNISILKTIMDKVPVQNSKEVIAYIIEYAQQISSKSKFISLWKLSGLTFNDLLKPVVLDQQFLSAYDWLLNPTLIDRNEITQLSTPSLASSSTQVIAVLQSSWSSTTTMARSDINLKMNPSDKYYIQNIILSYLESCLVVQNPTKARIDEYAIRQGICILKSTIHDDNEKEIQVLYAIQNFIVKLEYPPKMARLLFDVFYDEECVREAVFQKWRQNLDQEEINIYSAMIDATKDFFDWLLLADTETTEEDEDDEKSVFQTFCFSIYSIDNPFINKQKYATLKINSTTGIKTLKGSALHQQNILVRTLEPARHSLKLANTHSPKSISLHDNEQSLTGKSTIATPSTIHESDEGIVENNSDDDEDAARSSSLIVTTYASLRSTIRRTTVTSLTSAISLTGSSNMIENNLNGQQLIHSTNRNNNNGINSTIAMNTIYPLVLVLPKDILDENLKKVAPCHKLQRKVFNKIKFLIIIKFSLFKVSAIVWRYPRAKSLLLSGSSFCNKCCINLVVKEPQPNSSSSSNTNNCSSYLVVSYNCFPSNVIDCFSPAHQLSKTYAHISCCD</sequence>
<protein>
    <recommendedName>
        <fullName evidence="2">W2 domain-containing protein</fullName>
    </recommendedName>
</protein>
<proteinExistence type="predicted"/>
<dbReference type="EMBL" id="CAJOBQ010003088">
    <property type="protein sequence ID" value="CAF4593211.1"/>
    <property type="molecule type" value="Genomic_DNA"/>
</dbReference>
<accession>A0A821BNB4</accession>
<dbReference type="SMART" id="SM00515">
    <property type="entry name" value="eIF5C"/>
    <property type="match status" value="1"/>
</dbReference>
<feature type="region of interest" description="Disordered" evidence="1">
    <location>
        <begin position="67"/>
        <end position="93"/>
    </location>
</feature>
<dbReference type="Proteomes" id="UP000663862">
    <property type="component" value="Unassembled WGS sequence"/>
</dbReference>
<dbReference type="Pfam" id="PF13391">
    <property type="entry name" value="HNH_2"/>
    <property type="match status" value="1"/>
</dbReference>
<comment type="caution">
    <text evidence="3">The sequence shown here is derived from an EMBL/GenBank/DDBJ whole genome shotgun (WGS) entry which is preliminary data.</text>
</comment>
<evidence type="ECO:0000313" key="3">
    <source>
        <dbReference type="EMBL" id="CAF4593211.1"/>
    </source>
</evidence>
<evidence type="ECO:0000259" key="2">
    <source>
        <dbReference type="PROSITE" id="PS51363"/>
    </source>
</evidence>
<name>A0A821BNB4_9BILA</name>
<organism evidence="3 4">
    <name type="scientific">Rotaria socialis</name>
    <dbReference type="NCBI Taxonomy" id="392032"/>
    <lineage>
        <taxon>Eukaryota</taxon>
        <taxon>Metazoa</taxon>
        <taxon>Spiralia</taxon>
        <taxon>Gnathifera</taxon>
        <taxon>Rotifera</taxon>
        <taxon>Eurotatoria</taxon>
        <taxon>Bdelloidea</taxon>
        <taxon>Philodinida</taxon>
        <taxon>Philodinidae</taxon>
        <taxon>Rotaria</taxon>
    </lineage>
</organism>
<dbReference type="PROSITE" id="PS51363">
    <property type="entry name" value="W2"/>
    <property type="match status" value="1"/>
</dbReference>